<dbReference type="NCBIfam" id="NF002077">
    <property type="entry name" value="PRK00913.2-4"/>
    <property type="match status" value="1"/>
</dbReference>
<dbReference type="EC" id="3.4.11.10" evidence="8"/>
<evidence type="ECO:0000259" key="9">
    <source>
        <dbReference type="PROSITE" id="PS00631"/>
    </source>
</evidence>
<dbReference type="Gene3D" id="3.40.220.10">
    <property type="entry name" value="Leucine Aminopeptidase, subunit E, domain 1"/>
    <property type="match status" value="1"/>
</dbReference>
<keyword evidence="6 8" id="KW-0378">Hydrolase</keyword>
<feature type="binding site" evidence="8">
    <location>
        <position position="274"/>
    </location>
    <ligand>
        <name>Mn(2+)</name>
        <dbReference type="ChEBI" id="CHEBI:29035"/>
        <label>2</label>
    </ligand>
</feature>
<comment type="caution">
    <text evidence="10">The sequence shown here is derived from an EMBL/GenBank/DDBJ whole genome shotgun (WGS) entry which is preliminary data.</text>
</comment>
<protein>
    <recommendedName>
        <fullName evidence="8">Probable cytosol aminopeptidase</fullName>
        <ecNumber evidence="8">3.4.11.1</ecNumber>
    </recommendedName>
    <alternativeName>
        <fullName evidence="8">Leucine aminopeptidase</fullName>
        <shortName evidence="8">LAP</shortName>
        <ecNumber evidence="8">3.4.11.10</ecNumber>
    </alternativeName>
    <alternativeName>
        <fullName evidence="8">Leucyl aminopeptidase</fullName>
    </alternativeName>
</protein>
<name>A0ABN1IIC1_9GAMM</name>
<organism evidence="10 11">
    <name type="scientific">Dokdonella soli</name>
    <dbReference type="NCBI Taxonomy" id="529810"/>
    <lineage>
        <taxon>Bacteria</taxon>
        <taxon>Pseudomonadati</taxon>
        <taxon>Pseudomonadota</taxon>
        <taxon>Gammaproteobacteria</taxon>
        <taxon>Lysobacterales</taxon>
        <taxon>Rhodanobacteraceae</taxon>
        <taxon>Dokdonella</taxon>
    </lineage>
</organism>
<comment type="catalytic activity">
    <reaction evidence="1 8">
        <text>Release of an N-terminal amino acid, Xaa-|-Yaa-, in which Xaa is preferably Leu, but may be other amino acids including Pro although not Arg or Lys, and Yaa may be Pro. Amino acid amides and methyl esters are also readily hydrolyzed, but rates on arylamides are exceedingly low.</text>
        <dbReference type="EC" id="3.4.11.1"/>
    </reaction>
</comment>
<evidence type="ECO:0000313" key="11">
    <source>
        <dbReference type="Proteomes" id="UP001501523"/>
    </source>
</evidence>
<dbReference type="Pfam" id="PF02789">
    <property type="entry name" value="Peptidase_M17_N"/>
    <property type="match status" value="1"/>
</dbReference>
<evidence type="ECO:0000256" key="7">
    <source>
        <dbReference type="ARBA" id="ARBA00023211"/>
    </source>
</evidence>
<comment type="similarity">
    <text evidence="3 8">Belongs to the peptidase M17 family.</text>
</comment>
<keyword evidence="8" id="KW-0479">Metal-binding</keyword>
<keyword evidence="4 8" id="KW-0031">Aminopeptidase</keyword>
<dbReference type="InterPro" id="IPR023042">
    <property type="entry name" value="Peptidase_M17_leu_NH2_pept"/>
</dbReference>
<comment type="function">
    <text evidence="8">Presumably involved in the processing and regular turnover of intracellular proteins. Catalyzes the removal of unsubstituted N-terminal amino acids from various peptides.</text>
</comment>
<feature type="binding site" evidence="8">
    <location>
        <position position="353"/>
    </location>
    <ligand>
        <name>Mn(2+)</name>
        <dbReference type="ChEBI" id="CHEBI:29035"/>
        <label>1</label>
    </ligand>
</feature>
<feature type="binding site" evidence="8">
    <location>
        <position position="274"/>
    </location>
    <ligand>
        <name>Mn(2+)</name>
        <dbReference type="ChEBI" id="CHEBI:29035"/>
        <label>1</label>
    </ligand>
</feature>
<feature type="binding site" evidence="8">
    <location>
        <position position="269"/>
    </location>
    <ligand>
        <name>Mn(2+)</name>
        <dbReference type="ChEBI" id="CHEBI:29035"/>
        <label>2</label>
    </ligand>
</feature>
<feature type="binding site" evidence="8">
    <location>
        <position position="353"/>
    </location>
    <ligand>
        <name>Mn(2+)</name>
        <dbReference type="ChEBI" id="CHEBI:29035"/>
        <label>2</label>
    </ligand>
</feature>
<comment type="catalytic activity">
    <reaction evidence="2 8">
        <text>Release of an N-terminal amino acid, preferentially leucine, but not glutamic or aspartic acids.</text>
        <dbReference type="EC" id="3.4.11.10"/>
    </reaction>
</comment>
<dbReference type="Pfam" id="PF00883">
    <property type="entry name" value="Peptidase_M17"/>
    <property type="match status" value="1"/>
</dbReference>
<dbReference type="EMBL" id="BAAAEU010000007">
    <property type="protein sequence ID" value="GAA0714439.1"/>
    <property type="molecule type" value="Genomic_DNA"/>
</dbReference>
<proteinExistence type="inferred from homology"/>
<dbReference type="HAMAP" id="MF_00181">
    <property type="entry name" value="Cytosol_peptidase_M17"/>
    <property type="match status" value="1"/>
</dbReference>
<dbReference type="NCBIfam" id="NF002074">
    <property type="entry name" value="PRK00913.1-4"/>
    <property type="match status" value="1"/>
</dbReference>
<keyword evidence="7 8" id="KW-0464">Manganese</keyword>
<dbReference type="NCBIfam" id="NF002073">
    <property type="entry name" value="PRK00913.1-2"/>
    <property type="match status" value="1"/>
</dbReference>
<dbReference type="PROSITE" id="PS00631">
    <property type="entry name" value="CYTOSOL_AP"/>
    <property type="match status" value="1"/>
</dbReference>
<feature type="binding site" evidence="8">
    <location>
        <position position="351"/>
    </location>
    <ligand>
        <name>Mn(2+)</name>
        <dbReference type="ChEBI" id="CHEBI:29035"/>
        <label>1</label>
    </ligand>
</feature>
<dbReference type="CDD" id="cd00433">
    <property type="entry name" value="Peptidase_M17"/>
    <property type="match status" value="1"/>
</dbReference>
<dbReference type="GO" id="GO:0004177">
    <property type="term" value="F:aminopeptidase activity"/>
    <property type="evidence" value="ECO:0007669"/>
    <property type="project" value="UniProtKB-KW"/>
</dbReference>
<evidence type="ECO:0000256" key="8">
    <source>
        <dbReference type="HAMAP-Rule" id="MF_00181"/>
    </source>
</evidence>
<feature type="active site" evidence="8">
    <location>
        <position position="281"/>
    </location>
</feature>
<feature type="domain" description="Cytosol aminopeptidase" evidence="9">
    <location>
        <begin position="349"/>
        <end position="356"/>
    </location>
</feature>
<feature type="active site" evidence="8">
    <location>
        <position position="355"/>
    </location>
</feature>
<feature type="binding site" evidence="8">
    <location>
        <position position="292"/>
    </location>
    <ligand>
        <name>Mn(2+)</name>
        <dbReference type="ChEBI" id="CHEBI:29035"/>
        <label>2</label>
    </ligand>
</feature>
<keyword evidence="5 8" id="KW-0645">Protease</keyword>
<dbReference type="Proteomes" id="UP001501523">
    <property type="component" value="Unassembled WGS sequence"/>
</dbReference>
<dbReference type="RefSeq" id="WP_343790057.1">
    <property type="nucleotide sequence ID" value="NZ_BAAAEU010000007.1"/>
</dbReference>
<sequence length="497" mass="52307">MTLKFATTTDAPESAATPCIVVGLFEDRTLSAAATRVDEKSGGAIKRLVESGDATGKPGTSTLLFGLAGIAAPRVLVIGLGEQKKVDAAAFNRVAGDAARALKGLPIDAAVSYLTEIDVPDRDSAWKLRSAALAADNQAYRYTATFKAKDAPKTPQLESIAFAAAANDANVARALTEATAIANGVRFARELGNLPPNICNPAFLAAQAKQIADAHAGVTLEVLEREDMQKLGMGSLLGVSQGSANPPKLIVLRWQGKDEKTRPYALVGKGITFDTGGISIKPGPGMEEMKFDMCGAAGVLGAFLAAVELKLPLNLVCIVPAVENMPDGNAYRPSDILTSMSGLTIEVLNTDAEGRLILCDALTYAQKFDPEVIIDAATLTGACVVALGKHASGLMTRDDELADQLLNAGNVTHDRAWRLPLWDEYQSQLESGFADVANIGGKYAGAITAGCFLARFTNGRRWAHLDIAGTAWEEGRKGLATGRPVPLLAQYLIDRSA</sequence>
<accession>A0ABN1IIC1</accession>
<dbReference type="PRINTS" id="PR00481">
    <property type="entry name" value="LAMNOPPTDASE"/>
</dbReference>
<evidence type="ECO:0000256" key="5">
    <source>
        <dbReference type="ARBA" id="ARBA00022670"/>
    </source>
</evidence>
<reference evidence="10 11" key="1">
    <citation type="journal article" date="2019" name="Int. J. Syst. Evol. Microbiol.">
        <title>The Global Catalogue of Microorganisms (GCM) 10K type strain sequencing project: providing services to taxonomists for standard genome sequencing and annotation.</title>
        <authorList>
            <consortium name="The Broad Institute Genomics Platform"/>
            <consortium name="The Broad Institute Genome Sequencing Center for Infectious Disease"/>
            <person name="Wu L."/>
            <person name="Ma J."/>
        </authorList>
    </citation>
    <scope>NUCLEOTIDE SEQUENCE [LARGE SCALE GENOMIC DNA]</scope>
    <source>
        <strain evidence="10 11">JCM 15421</strain>
    </source>
</reference>
<dbReference type="EC" id="3.4.11.1" evidence="8"/>
<keyword evidence="11" id="KW-1185">Reference proteome</keyword>
<evidence type="ECO:0000256" key="3">
    <source>
        <dbReference type="ARBA" id="ARBA00009528"/>
    </source>
</evidence>
<evidence type="ECO:0000256" key="6">
    <source>
        <dbReference type="ARBA" id="ARBA00022801"/>
    </source>
</evidence>
<dbReference type="InterPro" id="IPR043472">
    <property type="entry name" value="Macro_dom-like"/>
</dbReference>
<dbReference type="PANTHER" id="PTHR11963:SF23">
    <property type="entry name" value="CYTOSOL AMINOPEPTIDASE"/>
    <property type="match status" value="1"/>
</dbReference>
<dbReference type="InterPro" id="IPR008283">
    <property type="entry name" value="Peptidase_M17_N"/>
</dbReference>
<comment type="cofactor">
    <cofactor evidence="8">
        <name>Mn(2+)</name>
        <dbReference type="ChEBI" id="CHEBI:29035"/>
    </cofactor>
    <text evidence="8">Binds 2 manganese ions per subunit.</text>
</comment>
<dbReference type="InterPro" id="IPR000819">
    <property type="entry name" value="Peptidase_M17_C"/>
</dbReference>
<dbReference type="SUPFAM" id="SSF52949">
    <property type="entry name" value="Macro domain-like"/>
    <property type="match status" value="1"/>
</dbReference>
<evidence type="ECO:0000256" key="2">
    <source>
        <dbReference type="ARBA" id="ARBA00000967"/>
    </source>
</evidence>
<evidence type="ECO:0000313" key="10">
    <source>
        <dbReference type="EMBL" id="GAA0714439.1"/>
    </source>
</evidence>
<comment type="subcellular location">
    <subcellularLocation>
        <location evidence="8">Cytoplasm</location>
    </subcellularLocation>
</comment>
<dbReference type="Gene3D" id="3.40.630.10">
    <property type="entry name" value="Zn peptidases"/>
    <property type="match status" value="1"/>
</dbReference>
<evidence type="ECO:0000256" key="4">
    <source>
        <dbReference type="ARBA" id="ARBA00022438"/>
    </source>
</evidence>
<dbReference type="SUPFAM" id="SSF53187">
    <property type="entry name" value="Zn-dependent exopeptidases"/>
    <property type="match status" value="1"/>
</dbReference>
<dbReference type="InterPro" id="IPR011356">
    <property type="entry name" value="Leucine_aapep/pepB"/>
</dbReference>
<dbReference type="PANTHER" id="PTHR11963">
    <property type="entry name" value="LEUCINE AMINOPEPTIDASE-RELATED"/>
    <property type="match status" value="1"/>
</dbReference>
<gene>
    <name evidence="8" type="primary">pepA</name>
    <name evidence="10" type="ORF">GCM10009105_19000</name>
</gene>
<keyword evidence="8" id="KW-0963">Cytoplasm</keyword>
<evidence type="ECO:0000256" key="1">
    <source>
        <dbReference type="ARBA" id="ARBA00000135"/>
    </source>
</evidence>